<sequence>MAWETLLFQFKLGCHGVALDLEAIMMAMLKLFGFLLSSITAKCIFSTPALQHTNQADFIDLHSLDLLVSPESMERNSHSSKKHLSVDFFSGYTRSSQIRYLYHGSKLDLSEALTFTILDYSNS</sequence>
<gene>
    <name evidence="1" type="ORF">HPP92_017472</name>
</gene>
<dbReference type="EMBL" id="JADCNM010000009">
    <property type="protein sequence ID" value="KAG0468144.1"/>
    <property type="molecule type" value="Genomic_DNA"/>
</dbReference>
<organism evidence="1 2">
    <name type="scientific">Vanilla planifolia</name>
    <name type="common">Vanilla</name>
    <dbReference type="NCBI Taxonomy" id="51239"/>
    <lineage>
        <taxon>Eukaryota</taxon>
        <taxon>Viridiplantae</taxon>
        <taxon>Streptophyta</taxon>
        <taxon>Embryophyta</taxon>
        <taxon>Tracheophyta</taxon>
        <taxon>Spermatophyta</taxon>
        <taxon>Magnoliopsida</taxon>
        <taxon>Liliopsida</taxon>
        <taxon>Asparagales</taxon>
        <taxon>Orchidaceae</taxon>
        <taxon>Vanilloideae</taxon>
        <taxon>Vanilleae</taxon>
        <taxon>Vanilla</taxon>
    </lineage>
</organism>
<name>A0A835ULZ1_VANPL</name>
<reference evidence="1 2" key="1">
    <citation type="journal article" date="2020" name="Nat. Food">
        <title>A phased Vanilla planifolia genome enables genetic improvement of flavour and production.</title>
        <authorList>
            <person name="Hasing T."/>
            <person name="Tang H."/>
            <person name="Brym M."/>
            <person name="Khazi F."/>
            <person name="Huang T."/>
            <person name="Chambers A.H."/>
        </authorList>
    </citation>
    <scope>NUCLEOTIDE SEQUENCE [LARGE SCALE GENOMIC DNA]</scope>
    <source>
        <tissue evidence="1">Leaf</tissue>
    </source>
</reference>
<accession>A0A835ULZ1</accession>
<proteinExistence type="predicted"/>
<evidence type="ECO:0000313" key="2">
    <source>
        <dbReference type="Proteomes" id="UP000639772"/>
    </source>
</evidence>
<dbReference type="Proteomes" id="UP000639772">
    <property type="component" value="Chromosome 9"/>
</dbReference>
<comment type="caution">
    <text evidence="1">The sequence shown here is derived from an EMBL/GenBank/DDBJ whole genome shotgun (WGS) entry which is preliminary data.</text>
</comment>
<dbReference type="AlphaFoldDB" id="A0A835ULZ1"/>
<protein>
    <submittedName>
        <fullName evidence="1">Uncharacterized protein</fullName>
    </submittedName>
</protein>
<evidence type="ECO:0000313" key="1">
    <source>
        <dbReference type="EMBL" id="KAG0468144.1"/>
    </source>
</evidence>